<feature type="compositionally biased region" description="Polar residues" evidence="1">
    <location>
        <begin position="328"/>
        <end position="347"/>
    </location>
</feature>
<dbReference type="EMBL" id="MFJE01000005">
    <property type="protein sequence ID" value="OGG15189.1"/>
    <property type="molecule type" value="Genomic_DNA"/>
</dbReference>
<evidence type="ECO:0000313" key="3">
    <source>
        <dbReference type="Proteomes" id="UP000177383"/>
    </source>
</evidence>
<feature type="region of interest" description="Disordered" evidence="1">
    <location>
        <begin position="271"/>
        <end position="347"/>
    </location>
</feature>
<dbReference type="Proteomes" id="UP000177383">
    <property type="component" value="Unassembled WGS sequence"/>
</dbReference>
<gene>
    <name evidence="2" type="ORF">A2773_04865</name>
</gene>
<comment type="caution">
    <text evidence="2">The sequence shown here is derived from an EMBL/GenBank/DDBJ whole genome shotgun (WGS) entry which is preliminary data.</text>
</comment>
<feature type="compositionally biased region" description="Low complexity" evidence="1">
    <location>
        <begin position="281"/>
        <end position="298"/>
    </location>
</feature>
<feature type="compositionally biased region" description="Acidic residues" evidence="1">
    <location>
        <begin position="299"/>
        <end position="319"/>
    </location>
</feature>
<organism evidence="2 3">
    <name type="scientific">Candidatus Gottesmanbacteria bacterium RIFCSPHIGHO2_01_FULL_39_10</name>
    <dbReference type="NCBI Taxonomy" id="1798375"/>
    <lineage>
        <taxon>Bacteria</taxon>
        <taxon>Candidatus Gottesmaniibacteriota</taxon>
    </lineage>
</organism>
<dbReference type="AlphaFoldDB" id="A0A1F5ZRW0"/>
<reference evidence="2 3" key="1">
    <citation type="journal article" date="2016" name="Nat. Commun.">
        <title>Thousands of microbial genomes shed light on interconnected biogeochemical processes in an aquifer system.</title>
        <authorList>
            <person name="Anantharaman K."/>
            <person name="Brown C.T."/>
            <person name="Hug L.A."/>
            <person name="Sharon I."/>
            <person name="Castelle C.J."/>
            <person name="Probst A.J."/>
            <person name="Thomas B.C."/>
            <person name="Singh A."/>
            <person name="Wilkins M.J."/>
            <person name="Karaoz U."/>
            <person name="Brodie E.L."/>
            <person name="Williams K.H."/>
            <person name="Hubbard S.S."/>
            <person name="Banfield J.F."/>
        </authorList>
    </citation>
    <scope>NUCLEOTIDE SEQUENCE [LARGE SCALE GENOMIC DNA]</scope>
</reference>
<evidence type="ECO:0000256" key="1">
    <source>
        <dbReference type="SAM" id="MobiDB-lite"/>
    </source>
</evidence>
<protein>
    <submittedName>
        <fullName evidence="2">Uncharacterized protein</fullName>
    </submittedName>
</protein>
<evidence type="ECO:0000313" key="2">
    <source>
        <dbReference type="EMBL" id="OGG15189.1"/>
    </source>
</evidence>
<proteinExistence type="predicted"/>
<accession>A0A1F5ZRW0</accession>
<name>A0A1F5ZRW0_9BACT</name>
<sequence length="347" mass="39013">MEKGFISPIQTVRIVPTFRDTSYEIEPGVVYGYDPATGKPKHTAMSVDERTQSQYRVEIRDVSNAETMAFIERYNAKAKDLNDPSKTFVVTSWAELPMAESFVQKNGGAVKIESPHMTVCCKGPRSEVSSNNTKPSSITTYAIDNNKLSYIYNPVTNESRYDYTASQNALNANPRLEYKDKNGQTRSLLDIDAPDPVEAPGDFLNNYYESKDQASNAFFEDDPQYNKRWHMYLADKLHNWLEKSSRSSTDFKDEIVRELGLDRAYGEYRGIKPTGYKSPLDTSSNTSTNSYTDDWNSTIDDEVGSGEETTEEIPPEEEITVTPETPTKQPSSDTSSCPPGAQFTCSR</sequence>